<reference evidence="2 3" key="1">
    <citation type="submission" date="2019-09" db="EMBL/GenBank/DDBJ databases">
        <title>A chromosome-level genome assembly of the Chinese tupelo Nyssa sinensis.</title>
        <authorList>
            <person name="Yang X."/>
            <person name="Kang M."/>
            <person name="Yang Y."/>
            <person name="Xiong H."/>
            <person name="Wang M."/>
            <person name="Zhang Z."/>
            <person name="Wang Z."/>
            <person name="Wu H."/>
            <person name="Ma T."/>
            <person name="Liu J."/>
            <person name="Xi Z."/>
        </authorList>
    </citation>
    <scope>NUCLEOTIDE SEQUENCE [LARGE SCALE GENOMIC DNA]</scope>
    <source>
        <strain evidence="2">J267</strain>
        <tissue evidence="2">Leaf</tissue>
    </source>
</reference>
<evidence type="ECO:0000256" key="1">
    <source>
        <dbReference type="SAM" id="MobiDB-lite"/>
    </source>
</evidence>
<dbReference type="Proteomes" id="UP000325577">
    <property type="component" value="Linkage Group LG12"/>
</dbReference>
<accession>A0A5J5BGD9</accession>
<dbReference type="AlphaFoldDB" id="A0A5J5BGD9"/>
<feature type="compositionally biased region" description="Polar residues" evidence="1">
    <location>
        <begin position="189"/>
        <end position="201"/>
    </location>
</feature>
<dbReference type="PANTHER" id="PTHR34281:SF7">
    <property type="entry name" value="PROTEIN EARLY FLOWERING 3"/>
    <property type="match status" value="1"/>
</dbReference>
<feature type="region of interest" description="Disordered" evidence="1">
    <location>
        <begin position="223"/>
        <end position="242"/>
    </location>
</feature>
<evidence type="ECO:0008006" key="4">
    <source>
        <dbReference type="Google" id="ProtNLM"/>
    </source>
</evidence>
<protein>
    <recommendedName>
        <fullName evidence="4">Protein EARLY FLOWERING 3</fullName>
    </recommendedName>
</protein>
<proteinExistence type="predicted"/>
<feature type="region of interest" description="Disordered" evidence="1">
    <location>
        <begin position="164"/>
        <end position="204"/>
    </location>
</feature>
<gene>
    <name evidence="2" type="ORF">F0562_022868</name>
</gene>
<feature type="compositionally biased region" description="Low complexity" evidence="1">
    <location>
        <begin position="62"/>
        <end position="74"/>
    </location>
</feature>
<dbReference type="GO" id="GO:2000028">
    <property type="term" value="P:regulation of photoperiodism, flowering"/>
    <property type="evidence" value="ECO:0007669"/>
    <property type="project" value="InterPro"/>
</dbReference>
<feature type="compositionally biased region" description="Polar residues" evidence="1">
    <location>
        <begin position="166"/>
        <end position="181"/>
    </location>
</feature>
<dbReference type="PANTHER" id="PTHR34281">
    <property type="entry name" value="PROTEIN EARLY FLOWERING 3"/>
    <property type="match status" value="1"/>
</dbReference>
<feature type="region of interest" description="Disordered" evidence="1">
    <location>
        <begin position="49"/>
        <end position="77"/>
    </location>
</feature>
<feature type="compositionally biased region" description="Basic and acidic residues" evidence="1">
    <location>
        <begin position="354"/>
        <end position="364"/>
    </location>
</feature>
<feature type="compositionally biased region" description="Polar residues" evidence="1">
    <location>
        <begin position="505"/>
        <end position="537"/>
    </location>
</feature>
<dbReference type="OrthoDB" id="1939092at2759"/>
<name>A0A5J5BGD9_9ASTE</name>
<keyword evidence="3" id="KW-1185">Reference proteome</keyword>
<feature type="region of interest" description="Disordered" evidence="1">
    <location>
        <begin position="337"/>
        <end position="378"/>
    </location>
</feature>
<feature type="region of interest" description="Disordered" evidence="1">
    <location>
        <begin position="495"/>
        <end position="539"/>
    </location>
</feature>
<evidence type="ECO:0000313" key="2">
    <source>
        <dbReference type="EMBL" id="KAA8541716.1"/>
    </source>
</evidence>
<feature type="region of interest" description="Disordered" evidence="1">
    <location>
        <begin position="1"/>
        <end position="35"/>
    </location>
</feature>
<dbReference type="InterPro" id="IPR039319">
    <property type="entry name" value="ELF3-like"/>
</dbReference>
<feature type="compositionally biased region" description="Basic and acidic residues" evidence="1">
    <location>
        <begin position="1"/>
        <end position="11"/>
    </location>
</feature>
<sequence>MKGGKDEKKLMDPLFPRLHINDAEKGGPRGPPRNKMALYEQLSIPSQRFSSGSASTLPLPPGNSGSLVPSSSSIHGGGHKRSVFSPFCNSPPFHNLPERLHSYSSSGVNLNTTLMNIERLPTNCQTLNVTGHLSTNAKCSVFQPCSLFNNSSVKKLGDEDDFRVPTFTQSGRIPTSDNGQQDMDKEKFGTSSWNSSRQLQTDSEKQLKLAGTADLRSRQHLRNKAEENSGVSHTSQGCAEKPASILSNGNKILADASIGPLTIDRISESAKQKHISLNQQKRSRLVDDLGGLHDFNEQLHQECRVLQKKQALKDGVSVESERDIEKRNASTLEGVLYSRPSFGDNHGNPNRCDNASEHHKDRECVSSQVGDVDRNDDVSDPSMVDSILGLNISPDDVVEVIGLKHFWKTRRAIVHQQRVFAVQVFELHRLIKVQRLIAGSPDLLLEDKLCQGKPSVKVSPVKKLLSEFVLEPPPLIAKPNYDFLKLAPSTECAAENPVGKPPLSSFENDTNKGPVTQQSSYNPHSGNPSLASATTDKPTPWCFHPPPGNQWLVPVMSPSEGTCLQALHWTLSSSFRSHGTSLW</sequence>
<organism evidence="2 3">
    <name type="scientific">Nyssa sinensis</name>
    <dbReference type="NCBI Taxonomy" id="561372"/>
    <lineage>
        <taxon>Eukaryota</taxon>
        <taxon>Viridiplantae</taxon>
        <taxon>Streptophyta</taxon>
        <taxon>Embryophyta</taxon>
        <taxon>Tracheophyta</taxon>
        <taxon>Spermatophyta</taxon>
        <taxon>Magnoliopsida</taxon>
        <taxon>eudicotyledons</taxon>
        <taxon>Gunneridae</taxon>
        <taxon>Pentapetalae</taxon>
        <taxon>asterids</taxon>
        <taxon>Cornales</taxon>
        <taxon>Nyssaceae</taxon>
        <taxon>Nyssa</taxon>
    </lineage>
</organism>
<evidence type="ECO:0000313" key="3">
    <source>
        <dbReference type="Proteomes" id="UP000325577"/>
    </source>
</evidence>
<dbReference type="EMBL" id="CM018035">
    <property type="protein sequence ID" value="KAA8541716.1"/>
    <property type="molecule type" value="Genomic_DNA"/>
</dbReference>